<dbReference type="RefSeq" id="WP_106748903.1">
    <property type="nucleotide sequence ID" value="NZ_CP027668.1"/>
</dbReference>
<dbReference type="KEGG" id="phr:C6569_11065"/>
<evidence type="ECO:0000313" key="2">
    <source>
        <dbReference type="EMBL" id="AVO45562.1"/>
    </source>
</evidence>
<reference evidence="2 3" key="1">
    <citation type="submission" date="2018-03" db="EMBL/GenBank/DDBJ databases">
        <title>Genome sequencing of Phreatobacter sp.</title>
        <authorList>
            <person name="Kim S.-J."/>
            <person name="Heo J."/>
            <person name="Kwon S.-W."/>
        </authorList>
    </citation>
    <scope>NUCLEOTIDE SEQUENCE [LARGE SCALE GENOMIC DNA]</scope>
    <source>
        <strain evidence="2 3">S-12</strain>
    </source>
</reference>
<keyword evidence="1" id="KW-0472">Membrane</keyword>
<feature type="transmembrane region" description="Helical" evidence="1">
    <location>
        <begin position="19"/>
        <end position="40"/>
    </location>
</feature>
<dbReference type="OrthoDB" id="8480971at2"/>
<evidence type="ECO:0000313" key="3">
    <source>
        <dbReference type="Proteomes" id="UP000237889"/>
    </source>
</evidence>
<keyword evidence="1" id="KW-0812">Transmembrane</keyword>
<proteinExistence type="predicted"/>
<evidence type="ECO:0000256" key="1">
    <source>
        <dbReference type="SAM" id="Phobius"/>
    </source>
</evidence>
<organism evidence="2 3">
    <name type="scientific">Phreatobacter cathodiphilus</name>
    <dbReference type="NCBI Taxonomy" id="1868589"/>
    <lineage>
        <taxon>Bacteria</taxon>
        <taxon>Pseudomonadati</taxon>
        <taxon>Pseudomonadota</taxon>
        <taxon>Alphaproteobacteria</taxon>
        <taxon>Hyphomicrobiales</taxon>
        <taxon>Phreatobacteraceae</taxon>
        <taxon>Phreatobacter</taxon>
    </lineage>
</organism>
<gene>
    <name evidence="2" type="ORF">C6569_11065</name>
</gene>
<dbReference type="Proteomes" id="UP000237889">
    <property type="component" value="Chromosome"/>
</dbReference>
<feature type="transmembrane region" description="Helical" evidence="1">
    <location>
        <begin position="86"/>
        <end position="112"/>
    </location>
</feature>
<feature type="transmembrane region" description="Helical" evidence="1">
    <location>
        <begin position="156"/>
        <end position="179"/>
    </location>
</feature>
<accession>A0A2S0NBM5</accession>
<sequence length="185" mass="19174">MTPLGVAAALARDASPARLALALATVLGLWLVGALVHAPIEAALRSAPCDGLACLRPLRPDTRHGGYSAAEFRDYLDVIWSLRGRALAGLLLDLPLVAAVTAALLLAVGLVTRDVPVNERTQRLLLALPLAYAAVDLCENALLVVAYSGVADVAVVLPWVSAMKFGTAVASGAVSLIFAMMRALA</sequence>
<feature type="transmembrane region" description="Helical" evidence="1">
    <location>
        <begin position="124"/>
        <end position="150"/>
    </location>
</feature>
<dbReference type="AlphaFoldDB" id="A0A2S0NBM5"/>
<keyword evidence="1" id="KW-1133">Transmembrane helix</keyword>
<keyword evidence="3" id="KW-1185">Reference proteome</keyword>
<name>A0A2S0NBM5_9HYPH</name>
<protein>
    <submittedName>
        <fullName evidence="2">Uncharacterized protein</fullName>
    </submittedName>
</protein>
<dbReference type="EMBL" id="CP027668">
    <property type="protein sequence ID" value="AVO45562.1"/>
    <property type="molecule type" value="Genomic_DNA"/>
</dbReference>